<protein>
    <submittedName>
        <fullName evidence="1">Uncharacterized protein</fullName>
    </submittedName>
</protein>
<proteinExistence type="predicted"/>
<reference evidence="1 2" key="1">
    <citation type="submission" date="2017-06" db="EMBL/GenBank/DDBJ databases">
        <title>Genome sequencing of cyanobaciteial culture collection at National Institute for Environmental Studies (NIES).</title>
        <authorList>
            <person name="Hirose Y."/>
            <person name="Shimura Y."/>
            <person name="Fujisawa T."/>
            <person name="Nakamura Y."/>
            <person name="Kawachi M."/>
        </authorList>
    </citation>
    <scope>NUCLEOTIDE SEQUENCE [LARGE SCALE GENOMIC DNA]</scope>
    <source>
        <strain evidence="1 2">NIES-2135</strain>
    </source>
</reference>
<dbReference type="Proteomes" id="UP000217895">
    <property type="component" value="Chromosome"/>
</dbReference>
<evidence type="ECO:0000313" key="2">
    <source>
        <dbReference type="Proteomes" id="UP000217895"/>
    </source>
</evidence>
<dbReference type="EMBL" id="AP018203">
    <property type="protein sequence ID" value="BAY58110.1"/>
    <property type="molecule type" value="Genomic_DNA"/>
</dbReference>
<sequence length="34" mass="4074">MLRVANLLYKKLRVLKARSSRLSNAELTRWFLLL</sequence>
<gene>
    <name evidence="1" type="ORF">NIES2135_49830</name>
</gene>
<evidence type="ECO:0000313" key="1">
    <source>
        <dbReference type="EMBL" id="BAY58110.1"/>
    </source>
</evidence>
<keyword evidence="2" id="KW-1185">Reference proteome</keyword>
<dbReference type="AlphaFoldDB" id="A0A1Z4JN27"/>
<accession>A0A1Z4JN27</accession>
<name>A0A1Z4JN27_LEPBY</name>
<organism evidence="1 2">
    <name type="scientific">Leptolyngbya boryana NIES-2135</name>
    <dbReference type="NCBI Taxonomy" id="1973484"/>
    <lineage>
        <taxon>Bacteria</taxon>
        <taxon>Bacillati</taxon>
        <taxon>Cyanobacteriota</taxon>
        <taxon>Cyanophyceae</taxon>
        <taxon>Leptolyngbyales</taxon>
        <taxon>Leptolyngbyaceae</taxon>
        <taxon>Leptolyngbya group</taxon>
        <taxon>Leptolyngbya</taxon>
    </lineage>
</organism>